<dbReference type="CDD" id="cd12353">
    <property type="entry name" value="RRM2_TIA1_like"/>
    <property type="match status" value="1"/>
</dbReference>
<dbReference type="InterPro" id="IPR052462">
    <property type="entry name" value="SLIRP/GR-RBP-like"/>
</dbReference>
<dbReference type="SMART" id="SM00361">
    <property type="entry name" value="RRM_1"/>
    <property type="match status" value="2"/>
</dbReference>
<evidence type="ECO:0000259" key="4">
    <source>
        <dbReference type="PROSITE" id="PS50102"/>
    </source>
</evidence>
<name>A0A7E4ZXV8_PANRE</name>
<feature type="region of interest" description="Disordered" evidence="3">
    <location>
        <begin position="1"/>
        <end position="21"/>
    </location>
</feature>
<evidence type="ECO:0000256" key="1">
    <source>
        <dbReference type="ARBA" id="ARBA00022884"/>
    </source>
</evidence>
<reference evidence="5" key="1">
    <citation type="journal article" date="2013" name="Genetics">
        <title>The draft genome and transcriptome of Panagrellus redivivus are shaped by the harsh demands of a free-living lifestyle.</title>
        <authorList>
            <person name="Srinivasan J."/>
            <person name="Dillman A.R."/>
            <person name="Macchietto M.G."/>
            <person name="Heikkinen L."/>
            <person name="Lakso M."/>
            <person name="Fracchia K.M."/>
            <person name="Antoshechkin I."/>
            <person name="Mortazavi A."/>
            <person name="Wong G."/>
            <person name="Sternberg P.W."/>
        </authorList>
    </citation>
    <scope>NUCLEOTIDE SEQUENCE [LARGE SCALE GENOMIC DNA]</scope>
    <source>
        <strain evidence="5">MT8872</strain>
    </source>
</reference>
<dbReference type="AlphaFoldDB" id="A0A7E4ZXV8"/>
<dbReference type="Proteomes" id="UP000492821">
    <property type="component" value="Unassembled WGS sequence"/>
</dbReference>
<dbReference type="PROSITE" id="PS50102">
    <property type="entry name" value="RRM"/>
    <property type="match status" value="2"/>
</dbReference>
<dbReference type="SMART" id="SM00360">
    <property type="entry name" value="RRM"/>
    <property type="match status" value="2"/>
</dbReference>
<organism evidence="5 6">
    <name type="scientific">Panagrellus redivivus</name>
    <name type="common">Microworm</name>
    <dbReference type="NCBI Taxonomy" id="6233"/>
    <lineage>
        <taxon>Eukaryota</taxon>
        <taxon>Metazoa</taxon>
        <taxon>Ecdysozoa</taxon>
        <taxon>Nematoda</taxon>
        <taxon>Chromadorea</taxon>
        <taxon>Rhabditida</taxon>
        <taxon>Tylenchina</taxon>
        <taxon>Panagrolaimomorpha</taxon>
        <taxon>Panagrolaimoidea</taxon>
        <taxon>Panagrolaimidae</taxon>
        <taxon>Panagrellus</taxon>
    </lineage>
</organism>
<reference evidence="6" key="2">
    <citation type="submission" date="2020-10" db="UniProtKB">
        <authorList>
            <consortium name="WormBaseParasite"/>
        </authorList>
    </citation>
    <scope>IDENTIFICATION</scope>
</reference>
<dbReference type="SUPFAM" id="SSF54928">
    <property type="entry name" value="RNA-binding domain, RBD"/>
    <property type="match status" value="2"/>
</dbReference>
<dbReference type="InterPro" id="IPR035979">
    <property type="entry name" value="RBD_domain_sf"/>
</dbReference>
<dbReference type="InterPro" id="IPR012677">
    <property type="entry name" value="Nucleotide-bd_a/b_plait_sf"/>
</dbReference>
<keyword evidence="5" id="KW-1185">Reference proteome</keyword>
<evidence type="ECO:0000256" key="3">
    <source>
        <dbReference type="SAM" id="MobiDB-lite"/>
    </source>
</evidence>
<dbReference type="WBParaSite" id="Pan_g23868.t1">
    <property type="protein sequence ID" value="Pan_g23868.t1"/>
    <property type="gene ID" value="Pan_g23868"/>
</dbReference>
<feature type="compositionally biased region" description="Low complexity" evidence="3">
    <location>
        <begin position="1"/>
        <end position="15"/>
    </location>
</feature>
<dbReference type="GO" id="GO:0003723">
    <property type="term" value="F:RNA binding"/>
    <property type="evidence" value="ECO:0007669"/>
    <property type="project" value="UniProtKB-UniRule"/>
</dbReference>
<protein>
    <submittedName>
        <fullName evidence="6">Nucleolysin TIA-1/TIAR</fullName>
    </submittedName>
</protein>
<evidence type="ECO:0000313" key="5">
    <source>
        <dbReference type="Proteomes" id="UP000492821"/>
    </source>
</evidence>
<dbReference type="InterPro" id="IPR003954">
    <property type="entry name" value="RRM_euk-type"/>
</dbReference>
<sequence>MMTAVGVPGTATATPQHHLSSNATNNSIMAAAAAAAAVATQQNNGSNTSTGTTSSSLCSTPVNLLGQTALSFMQGGLPLGGYYPTSMTAPYGTPMPSVTAGNAFEGLPIFLLPQNGAANAATLPLAALQRQIAVQQHIAAQPKIDTSKHYHVFVGDLSSEVDNTMLKQAFNKFGEISEVKVIRDAQSLKSRGYGFVTFPRKEDAEAALQEMNGQMIGRRAVRTNWATRRTPEDEKKALSYDQIFNATASDNTTVYLGNLGTNTTEDAVREAFQKFGAIKEIRMFAQQNYGFVTYEAKESAAKAILEMSFEELDGQMLRCSWGRPTEPNNNTQLNHSSLMALTQLAGLSTYSAAAVAPPIQAAATAAWSPLYQTIYGGGLLPTAWH</sequence>
<keyword evidence="1 2" id="KW-0694">RNA-binding</keyword>
<dbReference type="Gene3D" id="3.30.70.330">
    <property type="match status" value="2"/>
</dbReference>
<feature type="domain" description="RRM" evidence="4">
    <location>
        <begin position="252"/>
        <end position="324"/>
    </location>
</feature>
<dbReference type="PANTHER" id="PTHR48027">
    <property type="entry name" value="HETEROGENEOUS NUCLEAR RIBONUCLEOPROTEIN 87F-RELATED"/>
    <property type="match status" value="1"/>
</dbReference>
<evidence type="ECO:0000313" key="6">
    <source>
        <dbReference type="WBParaSite" id="Pan_g23868.t1"/>
    </source>
</evidence>
<dbReference type="Pfam" id="PF00076">
    <property type="entry name" value="RRM_1"/>
    <property type="match status" value="2"/>
</dbReference>
<proteinExistence type="predicted"/>
<feature type="domain" description="RRM" evidence="4">
    <location>
        <begin position="150"/>
        <end position="228"/>
    </location>
</feature>
<dbReference type="InterPro" id="IPR000504">
    <property type="entry name" value="RRM_dom"/>
</dbReference>
<accession>A0A7E4ZXV8</accession>
<evidence type="ECO:0000256" key="2">
    <source>
        <dbReference type="PROSITE-ProRule" id="PRU00176"/>
    </source>
</evidence>